<accession>A0ABV1GCR3</accession>
<protein>
    <submittedName>
        <fullName evidence="1">Uncharacterized protein</fullName>
    </submittedName>
</protein>
<comment type="caution">
    <text evidence="1">The sequence shown here is derived from an EMBL/GenBank/DDBJ whole genome shotgun (WGS) entry which is preliminary data.</text>
</comment>
<name>A0ABV1GCR3_9FIRM</name>
<organism evidence="1 2">
    <name type="scientific">Ruthenibacterium intestinale</name>
    <dbReference type="NCBI Taxonomy" id="3133163"/>
    <lineage>
        <taxon>Bacteria</taxon>
        <taxon>Bacillati</taxon>
        <taxon>Bacillota</taxon>
        <taxon>Clostridia</taxon>
        <taxon>Eubacteriales</taxon>
        <taxon>Oscillospiraceae</taxon>
        <taxon>Ruthenibacterium</taxon>
    </lineage>
</organism>
<dbReference type="RefSeq" id="WP_349215032.1">
    <property type="nucleotide sequence ID" value="NZ_JBBMFA010000059.1"/>
</dbReference>
<dbReference type="EMBL" id="JBBMFA010000059">
    <property type="protein sequence ID" value="MEQ2519600.1"/>
    <property type="molecule type" value="Genomic_DNA"/>
</dbReference>
<proteinExistence type="predicted"/>
<sequence>MVRWHRGETMEYKYVFDAPCSLHDARVRALERAGGDLWLRLETGYFKLSRPVRQEDGDVCVKQVNWDFSVAWVLSPSGRHGRFQGEKMELSRFVSRYGSCPLEILDESFGYDQVQYTGYLSLPDRLAEVTLSICHRGPIVYERRETAP</sequence>
<keyword evidence="2" id="KW-1185">Reference proteome</keyword>
<reference evidence="1 2" key="1">
    <citation type="submission" date="2024-03" db="EMBL/GenBank/DDBJ databases">
        <title>Human intestinal bacterial collection.</title>
        <authorList>
            <person name="Pauvert C."/>
            <person name="Hitch T.C.A."/>
            <person name="Clavel T."/>
        </authorList>
    </citation>
    <scope>NUCLEOTIDE SEQUENCE [LARGE SCALE GENOMIC DNA]</scope>
    <source>
        <strain evidence="1 2">CLA-JM-H11</strain>
    </source>
</reference>
<dbReference type="Proteomes" id="UP001477672">
    <property type="component" value="Unassembled WGS sequence"/>
</dbReference>
<evidence type="ECO:0000313" key="1">
    <source>
        <dbReference type="EMBL" id="MEQ2519600.1"/>
    </source>
</evidence>
<evidence type="ECO:0000313" key="2">
    <source>
        <dbReference type="Proteomes" id="UP001477672"/>
    </source>
</evidence>
<gene>
    <name evidence="1" type="ORF">WMO24_04030</name>
</gene>